<feature type="transmembrane region" description="Helical" evidence="9">
    <location>
        <begin position="93"/>
        <end position="115"/>
    </location>
</feature>
<dbReference type="InterPro" id="IPR002541">
    <property type="entry name" value="Cyt_c_assembly"/>
</dbReference>
<comment type="subcellular location">
    <subcellularLocation>
        <location evidence="9">Cell inner membrane</location>
    </subcellularLocation>
    <subcellularLocation>
        <location evidence="2">Membrane</location>
        <topology evidence="2">Multi-pass membrane protein</topology>
    </subcellularLocation>
</comment>
<evidence type="ECO:0000259" key="10">
    <source>
        <dbReference type="Pfam" id="PF01578"/>
    </source>
</evidence>
<comment type="similarity">
    <text evidence="3 9">Belongs to the CcmC/CycZ/HelC family.</text>
</comment>
<dbReference type="InterPro" id="IPR045062">
    <property type="entry name" value="Cyt_c_biogenesis_CcsA/CcmC"/>
</dbReference>
<feature type="transmembrane region" description="Helical" evidence="9">
    <location>
        <begin position="201"/>
        <end position="222"/>
    </location>
</feature>
<keyword evidence="12" id="KW-1185">Reference proteome</keyword>
<dbReference type="EMBL" id="CP049056">
    <property type="protein sequence ID" value="QIE57891.1"/>
    <property type="molecule type" value="Genomic_DNA"/>
</dbReference>
<dbReference type="GO" id="GO:0017004">
    <property type="term" value="P:cytochrome complex assembly"/>
    <property type="evidence" value="ECO:0007669"/>
    <property type="project" value="UniProtKB-KW"/>
</dbReference>
<dbReference type="NCBIfam" id="TIGR01191">
    <property type="entry name" value="ccmC"/>
    <property type="match status" value="1"/>
</dbReference>
<dbReference type="GO" id="GO:0020037">
    <property type="term" value="F:heme binding"/>
    <property type="evidence" value="ECO:0007669"/>
    <property type="project" value="InterPro"/>
</dbReference>
<evidence type="ECO:0000256" key="8">
    <source>
        <dbReference type="ARBA" id="ARBA00023136"/>
    </source>
</evidence>
<dbReference type="Proteomes" id="UP000503336">
    <property type="component" value="Chromosome"/>
</dbReference>
<evidence type="ECO:0000313" key="11">
    <source>
        <dbReference type="EMBL" id="QIE57891.1"/>
    </source>
</evidence>
<reference evidence="11 12" key="1">
    <citation type="submission" date="2020-02" db="EMBL/GenBank/DDBJ databases">
        <title>complete genome sequence of Rhodobacteraceae bacterium.</title>
        <authorList>
            <person name="Park J."/>
            <person name="Kim Y.-S."/>
            <person name="Kim K.-H."/>
        </authorList>
    </citation>
    <scope>NUCLEOTIDE SEQUENCE [LARGE SCALE GENOMIC DNA]</scope>
    <source>
        <strain evidence="11 12">RR4-56</strain>
    </source>
</reference>
<dbReference type="GO" id="GO:0015232">
    <property type="term" value="F:heme transmembrane transporter activity"/>
    <property type="evidence" value="ECO:0007669"/>
    <property type="project" value="InterPro"/>
</dbReference>
<keyword evidence="9" id="KW-0813">Transport</keyword>
<protein>
    <recommendedName>
        <fullName evidence="4 9">Heme exporter protein C</fullName>
    </recommendedName>
    <alternativeName>
        <fullName evidence="9">Cytochrome c-type biogenesis protein</fullName>
    </alternativeName>
</protein>
<feature type="domain" description="Cytochrome c assembly protein" evidence="10">
    <location>
        <begin position="4"/>
        <end position="177"/>
    </location>
</feature>
<feature type="transmembrane region" description="Helical" evidence="9">
    <location>
        <begin position="20"/>
        <end position="42"/>
    </location>
</feature>
<evidence type="ECO:0000313" key="12">
    <source>
        <dbReference type="Proteomes" id="UP000503336"/>
    </source>
</evidence>
<dbReference type="GO" id="GO:0005886">
    <property type="term" value="C:plasma membrane"/>
    <property type="evidence" value="ECO:0007669"/>
    <property type="project" value="UniProtKB-SubCell"/>
</dbReference>
<evidence type="ECO:0000256" key="2">
    <source>
        <dbReference type="ARBA" id="ARBA00004141"/>
    </source>
</evidence>
<keyword evidence="9" id="KW-0997">Cell inner membrane</keyword>
<evidence type="ECO:0000256" key="5">
    <source>
        <dbReference type="ARBA" id="ARBA00022692"/>
    </source>
</evidence>
<gene>
    <name evidence="9" type="primary">ccmC</name>
    <name evidence="11" type="ORF">G5B40_13675</name>
</gene>
<dbReference type="PANTHER" id="PTHR30071">
    <property type="entry name" value="HEME EXPORTER PROTEIN C"/>
    <property type="match status" value="1"/>
</dbReference>
<dbReference type="KEGG" id="hdh:G5B40_13675"/>
<feature type="transmembrane region" description="Helical" evidence="9">
    <location>
        <begin position="156"/>
        <end position="175"/>
    </location>
</feature>
<feature type="transmembrane region" description="Helical" evidence="9">
    <location>
        <begin position="127"/>
        <end position="144"/>
    </location>
</feature>
<evidence type="ECO:0000256" key="9">
    <source>
        <dbReference type="RuleBase" id="RU364092"/>
    </source>
</evidence>
<keyword evidence="7 9" id="KW-1133">Transmembrane helix</keyword>
<dbReference type="RefSeq" id="WP_165103646.1">
    <property type="nucleotide sequence ID" value="NZ_CP049056.1"/>
</dbReference>
<evidence type="ECO:0000256" key="1">
    <source>
        <dbReference type="ARBA" id="ARBA00002442"/>
    </source>
</evidence>
<dbReference type="InterPro" id="IPR003557">
    <property type="entry name" value="Cyt_c_biogenesis_CcmC"/>
</dbReference>
<evidence type="ECO:0000256" key="4">
    <source>
        <dbReference type="ARBA" id="ARBA00016463"/>
    </source>
</evidence>
<evidence type="ECO:0000256" key="7">
    <source>
        <dbReference type="ARBA" id="ARBA00022989"/>
    </source>
</evidence>
<dbReference type="AlphaFoldDB" id="A0A7M3T7B0"/>
<dbReference type="PANTHER" id="PTHR30071:SF1">
    <property type="entry name" value="CYTOCHROME B_B6 PROTEIN-RELATED"/>
    <property type="match status" value="1"/>
</dbReference>
<organism evidence="11 12">
    <name type="scientific">Pikeienuella piscinae</name>
    <dbReference type="NCBI Taxonomy" id="2748098"/>
    <lineage>
        <taxon>Bacteria</taxon>
        <taxon>Pseudomonadati</taxon>
        <taxon>Pseudomonadota</taxon>
        <taxon>Alphaproteobacteria</taxon>
        <taxon>Rhodobacterales</taxon>
        <taxon>Paracoccaceae</taxon>
        <taxon>Pikeienuella</taxon>
    </lineage>
</organism>
<dbReference type="PRINTS" id="PR01386">
    <property type="entry name" value="CCMCBIOGNSIS"/>
</dbReference>
<name>A0A7M3T7B0_9RHOB</name>
<keyword evidence="6 9" id="KW-0201">Cytochrome c-type biogenesis</keyword>
<keyword evidence="5 9" id="KW-0812">Transmembrane</keyword>
<feature type="transmembrane region" description="Helical" evidence="9">
    <location>
        <begin position="54"/>
        <end position="81"/>
    </location>
</feature>
<accession>A0A7M3T7B0</accession>
<comment type="function">
    <text evidence="1 9">Required for the export of heme to the periplasm for the biogenesis of c-type cytochromes.</text>
</comment>
<proteinExistence type="inferred from homology"/>
<dbReference type="Pfam" id="PF01578">
    <property type="entry name" value="Cytochrom_C_asm"/>
    <property type="match status" value="1"/>
</dbReference>
<sequence length="243" mass="26643">MSIWRYANPAEFMRVSGALLPWCAGLGALALCVGVVWGLFLTPTDATQGESARIIYIHVPAAMLAINIYFMMAIASVIGLVRRHHVSFLAAKAAAPIGMAMTALALITGALWGAPTWGTWWVWDPKLTSVLIMFFFYLGYIALWNSIDDPEKAADLTAVLCLVGVVFAVMSRYAVEIFDGRTLHQPASLSLDAEENVAGVFYRPLLFSIAGFYLAFIALLLARTRTEIRLRRARALALQAARD</sequence>
<evidence type="ECO:0000256" key="3">
    <source>
        <dbReference type="ARBA" id="ARBA00005840"/>
    </source>
</evidence>
<evidence type="ECO:0000256" key="6">
    <source>
        <dbReference type="ARBA" id="ARBA00022748"/>
    </source>
</evidence>
<keyword evidence="9" id="KW-1003">Cell membrane</keyword>
<keyword evidence="8 9" id="KW-0472">Membrane</keyword>